<sequence>MISKNISYSFISKILKNFYTPSTSRPHTHLNKKYNLSIKKDIQFDKKDEINLYEYFKLPVKERNNYKMF</sequence>
<organism evidence="1">
    <name type="scientific">Florenciella sp. virus SA2</name>
    <dbReference type="NCBI Taxonomy" id="3240092"/>
    <lineage>
        <taxon>Viruses</taxon>
    </lineage>
</organism>
<evidence type="ECO:0000313" key="1">
    <source>
        <dbReference type="EMBL" id="XDO01898.1"/>
    </source>
</evidence>
<reference evidence="1" key="1">
    <citation type="submission" date="2024-03" db="EMBL/GenBank/DDBJ databases">
        <title>Eukaryotic viruses encode the ribosomal protein eL40.</title>
        <authorList>
            <person name="Thomy J."/>
            <person name="Schvarcz C.R."/>
            <person name="McBeain K.A."/>
            <person name="Edwards K.F."/>
            <person name="Steward G.F."/>
        </authorList>
    </citation>
    <scope>NUCLEOTIDE SEQUENCE</scope>
    <source>
        <strain evidence="1">FloV-SA2</strain>
    </source>
</reference>
<gene>
    <name evidence="1" type="ORF">FloV-SA2_00075</name>
</gene>
<proteinExistence type="predicted"/>
<dbReference type="EMBL" id="PP542043">
    <property type="protein sequence ID" value="XDO01898.1"/>
    <property type="molecule type" value="Genomic_DNA"/>
</dbReference>
<accession>A0AB39J9R5</accession>
<protein>
    <submittedName>
        <fullName evidence="1">Uncharacterized protein</fullName>
    </submittedName>
</protein>
<name>A0AB39J9R5_9VIRU</name>